<gene>
    <name evidence="1" type="ORF">SAMN05192534_12424</name>
</gene>
<dbReference type="AlphaFoldDB" id="A0A1G8IIJ8"/>
<evidence type="ECO:0000313" key="2">
    <source>
        <dbReference type="Proteomes" id="UP000199163"/>
    </source>
</evidence>
<reference evidence="1 2" key="1">
    <citation type="submission" date="2016-10" db="EMBL/GenBank/DDBJ databases">
        <authorList>
            <person name="de Groot N.N."/>
        </authorList>
    </citation>
    <scope>NUCLEOTIDE SEQUENCE [LARGE SCALE GENOMIC DNA]</scope>
    <source>
        <strain evidence="1 2">DSM 21632</strain>
    </source>
</reference>
<sequence length="49" mass="5896">MELRRQVLLQELQKQSFYVAHDGRLLRELSLEELETERVRLPEIMEAKA</sequence>
<protein>
    <recommendedName>
        <fullName evidence="3">Fur-regulated basic protein A</fullName>
    </recommendedName>
</protein>
<proteinExistence type="predicted"/>
<dbReference type="Proteomes" id="UP000199163">
    <property type="component" value="Unassembled WGS sequence"/>
</dbReference>
<evidence type="ECO:0000313" key="1">
    <source>
        <dbReference type="EMBL" id="SDI18360.1"/>
    </source>
</evidence>
<keyword evidence="2" id="KW-1185">Reference proteome</keyword>
<evidence type="ECO:0008006" key="3">
    <source>
        <dbReference type="Google" id="ProtNLM"/>
    </source>
</evidence>
<name>A0A1G8IIJ8_9BACI</name>
<dbReference type="STRING" id="568899.SAMN05192534_12424"/>
<dbReference type="EMBL" id="FNDK01000024">
    <property type="protein sequence ID" value="SDI18360.1"/>
    <property type="molecule type" value="Genomic_DNA"/>
</dbReference>
<organism evidence="1 2">
    <name type="scientific">Alteribacillus persepolensis</name>
    <dbReference type="NCBI Taxonomy" id="568899"/>
    <lineage>
        <taxon>Bacteria</taxon>
        <taxon>Bacillati</taxon>
        <taxon>Bacillota</taxon>
        <taxon>Bacilli</taxon>
        <taxon>Bacillales</taxon>
        <taxon>Bacillaceae</taxon>
        <taxon>Alteribacillus</taxon>
    </lineage>
</organism>
<accession>A0A1G8IIJ8</accession>
<dbReference type="RefSeq" id="WP_175487556.1">
    <property type="nucleotide sequence ID" value="NZ_FNDK01000024.1"/>
</dbReference>